<dbReference type="Proteomes" id="UP000304953">
    <property type="component" value="Unassembled WGS sequence"/>
</dbReference>
<reference evidence="1" key="1">
    <citation type="submission" date="2019-04" db="EMBL/GenBank/DDBJ databases">
        <title>Microbes associate with the intestines of laboratory mice.</title>
        <authorList>
            <person name="Navarre W."/>
            <person name="Wong E."/>
            <person name="Huang K."/>
            <person name="Tropini C."/>
            <person name="Ng K."/>
            <person name="Yu B."/>
        </authorList>
    </citation>
    <scope>NUCLEOTIDE SEQUENCE</scope>
    <source>
        <strain evidence="1">NM01_1-7b</strain>
    </source>
</reference>
<evidence type="ECO:0000313" key="2">
    <source>
        <dbReference type="Proteomes" id="UP000304953"/>
    </source>
</evidence>
<accession>A0AC61RV33</accession>
<name>A0AC61RV33_9FIRM</name>
<keyword evidence="2" id="KW-1185">Reference proteome</keyword>
<dbReference type="EMBL" id="SRYA01000027">
    <property type="protein sequence ID" value="TGY95585.1"/>
    <property type="molecule type" value="Genomic_DNA"/>
</dbReference>
<sequence length="145" mass="16898">MKVTILDIGPEEEEEIIIKCHSLDEDMVKLVNQLKQGARKLAVYQEEGMFFVEPEEVFYFESVDQRVFAYCKTEVYQVKCRLYELLEELPGRDFIRVSKSSILNLRQLERLAPAFGGRYEALLKNGEKVIISRQYVSLLKEKLGV</sequence>
<protein>
    <submittedName>
        <fullName evidence="1">LytTR family transcriptional regulator</fullName>
    </submittedName>
</protein>
<proteinExistence type="predicted"/>
<organism evidence="1 2">
    <name type="scientific">Petralouisia muris</name>
    <dbReference type="NCBI Taxonomy" id="3032872"/>
    <lineage>
        <taxon>Bacteria</taxon>
        <taxon>Bacillati</taxon>
        <taxon>Bacillota</taxon>
        <taxon>Clostridia</taxon>
        <taxon>Lachnospirales</taxon>
        <taxon>Lachnospiraceae</taxon>
        <taxon>Petralouisia</taxon>
    </lineage>
</organism>
<gene>
    <name evidence="1" type="ORF">E5329_14280</name>
</gene>
<comment type="caution">
    <text evidence="1">The sequence shown here is derived from an EMBL/GenBank/DDBJ whole genome shotgun (WGS) entry which is preliminary data.</text>
</comment>
<evidence type="ECO:0000313" key="1">
    <source>
        <dbReference type="EMBL" id="TGY95585.1"/>
    </source>
</evidence>